<gene>
    <name evidence="2" type="ORF">FEF10_01980</name>
</gene>
<dbReference type="EMBL" id="VAVY01000001">
    <property type="protein sequence ID" value="TMM66252.1"/>
    <property type="molecule type" value="Genomic_DNA"/>
</dbReference>
<dbReference type="Proteomes" id="UP000310095">
    <property type="component" value="Unassembled WGS sequence"/>
</dbReference>
<evidence type="ECO:0000256" key="1">
    <source>
        <dbReference type="SAM" id="Phobius"/>
    </source>
</evidence>
<evidence type="ECO:0000313" key="3">
    <source>
        <dbReference type="Proteomes" id="UP000310095"/>
    </source>
</evidence>
<keyword evidence="1" id="KW-0472">Membrane</keyword>
<keyword evidence="3" id="KW-1185">Reference proteome</keyword>
<keyword evidence="1" id="KW-0812">Transmembrane</keyword>
<evidence type="ECO:0000313" key="2">
    <source>
        <dbReference type="EMBL" id="TMM66252.1"/>
    </source>
</evidence>
<sequence>MSNENGRHMQVSGQGVELPTDKSLKLTQSDVLDLSGLSDSQISELRLQHAKGLLSLQQKAQEMKIDVAALDASLNSFNDQTSKATQAGTSATIQHSQTTSIGRTEVIIGNTDRAAAGKMSRSAVGEKDRTLIIIGIIAVAVVLVAMFVGGK</sequence>
<organism evidence="2 3">
    <name type="scientific">Pseudomonas protegens</name>
    <dbReference type="NCBI Taxonomy" id="380021"/>
    <lineage>
        <taxon>Bacteria</taxon>
        <taxon>Pseudomonadati</taxon>
        <taxon>Pseudomonadota</taxon>
        <taxon>Gammaproteobacteria</taxon>
        <taxon>Pseudomonadales</taxon>
        <taxon>Pseudomonadaceae</taxon>
        <taxon>Pseudomonas</taxon>
    </lineage>
</organism>
<accession>A0ABY2VNS3</accession>
<protein>
    <submittedName>
        <fullName evidence="2">Uncharacterized protein</fullName>
    </submittedName>
</protein>
<proteinExistence type="predicted"/>
<dbReference type="RefSeq" id="WP_080512187.1">
    <property type="nucleotide sequence ID" value="NZ_CP022097.2"/>
</dbReference>
<comment type="caution">
    <text evidence="2">The sequence shown here is derived from an EMBL/GenBank/DDBJ whole genome shotgun (WGS) entry which is preliminary data.</text>
</comment>
<reference evidence="2 3" key="1">
    <citation type="submission" date="2019-05" db="EMBL/GenBank/DDBJ databases">
        <title>Identification and Biocontrol Activity Analysis of Biocontrol Strain PF-1 Based on Genome-wide Data.</title>
        <authorList>
            <person name="Qi J."/>
        </authorList>
    </citation>
    <scope>NUCLEOTIDE SEQUENCE [LARGE SCALE GENOMIC DNA]</scope>
    <source>
        <strain evidence="2 3">PF-1</strain>
    </source>
</reference>
<keyword evidence="1" id="KW-1133">Transmembrane helix</keyword>
<name>A0ABY2VNS3_9PSED</name>
<feature type="transmembrane region" description="Helical" evidence="1">
    <location>
        <begin position="130"/>
        <end position="149"/>
    </location>
</feature>